<dbReference type="InterPro" id="IPR001128">
    <property type="entry name" value="Cyt_P450"/>
</dbReference>
<feature type="binding site" description="axial binding residue" evidence="8">
    <location>
        <position position="608"/>
    </location>
    <ligand>
        <name>heme</name>
        <dbReference type="ChEBI" id="CHEBI:30413"/>
    </ligand>
    <ligandPart>
        <name>Fe</name>
        <dbReference type="ChEBI" id="CHEBI:18248"/>
    </ligandPart>
</feature>
<dbReference type="GO" id="GO:0005506">
    <property type="term" value="F:iron ion binding"/>
    <property type="evidence" value="ECO:0007669"/>
    <property type="project" value="InterPro"/>
</dbReference>
<dbReference type="InterPro" id="IPR002401">
    <property type="entry name" value="Cyt_P450_E_grp-I"/>
</dbReference>
<reference evidence="11" key="1">
    <citation type="submission" date="2013-03" db="EMBL/GenBank/DDBJ databases">
        <title>The Genome Sequence of Anopheles dirus WRAIR2.</title>
        <authorList>
            <consortium name="The Broad Institute Genomics Platform"/>
            <person name="Neafsey D.E."/>
            <person name="Walton C."/>
            <person name="Walker B."/>
            <person name="Young S.K."/>
            <person name="Zeng Q."/>
            <person name="Gargeya S."/>
            <person name="Fitzgerald M."/>
            <person name="Haas B."/>
            <person name="Abouelleil A."/>
            <person name="Allen A.W."/>
            <person name="Alvarado L."/>
            <person name="Arachchi H.M."/>
            <person name="Berlin A.M."/>
            <person name="Chapman S.B."/>
            <person name="Gainer-Dewar J."/>
            <person name="Goldberg J."/>
            <person name="Griggs A."/>
            <person name="Gujja S."/>
            <person name="Hansen M."/>
            <person name="Howarth C."/>
            <person name="Imamovic A."/>
            <person name="Ireland A."/>
            <person name="Larimer J."/>
            <person name="McCowan C."/>
            <person name="Murphy C."/>
            <person name="Pearson M."/>
            <person name="Poon T.W."/>
            <person name="Priest M."/>
            <person name="Roberts A."/>
            <person name="Saif S."/>
            <person name="Shea T."/>
            <person name="Sisk P."/>
            <person name="Sykes S."/>
            <person name="Wortman J."/>
            <person name="Nusbaum C."/>
            <person name="Birren B."/>
        </authorList>
    </citation>
    <scope>NUCLEOTIDE SEQUENCE [LARGE SCALE GENOMIC DNA]</scope>
    <source>
        <strain evidence="11">WRAIR2</strain>
    </source>
</reference>
<dbReference type="GO" id="GO:0008395">
    <property type="term" value="F:steroid hydroxylase activity"/>
    <property type="evidence" value="ECO:0007669"/>
    <property type="project" value="TreeGrafter"/>
</dbReference>
<evidence type="ECO:0000256" key="4">
    <source>
        <dbReference type="ARBA" id="ARBA00022723"/>
    </source>
</evidence>
<reference evidence="10" key="2">
    <citation type="submission" date="2020-05" db="UniProtKB">
        <authorList>
            <consortium name="EnsemblMetazoa"/>
        </authorList>
    </citation>
    <scope>IDENTIFICATION</scope>
    <source>
        <strain evidence="10">WRAIR2</strain>
    </source>
</reference>
<evidence type="ECO:0000256" key="3">
    <source>
        <dbReference type="ARBA" id="ARBA00022617"/>
    </source>
</evidence>
<dbReference type="InterPro" id="IPR017972">
    <property type="entry name" value="Cyt_P450_CS"/>
</dbReference>
<keyword evidence="11" id="KW-1185">Reference proteome</keyword>
<dbReference type="EnsemblMetazoa" id="ADIR006899-RA">
    <property type="protein sequence ID" value="ADIR006899-PA"/>
    <property type="gene ID" value="ADIR006899"/>
</dbReference>
<keyword evidence="5 9" id="KW-0560">Oxidoreductase</keyword>
<evidence type="ECO:0000256" key="2">
    <source>
        <dbReference type="ARBA" id="ARBA00010617"/>
    </source>
</evidence>
<dbReference type="Gene3D" id="1.10.630.10">
    <property type="entry name" value="Cytochrome P450"/>
    <property type="match status" value="1"/>
</dbReference>
<organism evidence="10 11">
    <name type="scientific">Anopheles dirus</name>
    <dbReference type="NCBI Taxonomy" id="7168"/>
    <lineage>
        <taxon>Eukaryota</taxon>
        <taxon>Metazoa</taxon>
        <taxon>Ecdysozoa</taxon>
        <taxon>Arthropoda</taxon>
        <taxon>Hexapoda</taxon>
        <taxon>Insecta</taxon>
        <taxon>Pterygota</taxon>
        <taxon>Neoptera</taxon>
        <taxon>Endopterygota</taxon>
        <taxon>Diptera</taxon>
        <taxon>Nematocera</taxon>
        <taxon>Culicoidea</taxon>
        <taxon>Culicidae</taxon>
        <taxon>Anophelinae</taxon>
        <taxon>Anopheles</taxon>
    </lineage>
</organism>
<dbReference type="GO" id="GO:0006082">
    <property type="term" value="P:organic acid metabolic process"/>
    <property type="evidence" value="ECO:0007669"/>
    <property type="project" value="TreeGrafter"/>
</dbReference>
<dbReference type="PRINTS" id="PR00385">
    <property type="entry name" value="P450"/>
</dbReference>
<dbReference type="Pfam" id="PF00067">
    <property type="entry name" value="p450"/>
    <property type="match status" value="1"/>
</dbReference>
<name>A0A182NGX6_9DIPT</name>
<dbReference type="PANTHER" id="PTHR24300">
    <property type="entry name" value="CYTOCHROME P450 508A4-RELATED"/>
    <property type="match status" value="1"/>
</dbReference>
<dbReference type="GO" id="GO:0006805">
    <property type="term" value="P:xenobiotic metabolic process"/>
    <property type="evidence" value="ECO:0007669"/>
    <property type="project" value="TreeGrafter"/>
</dbReference>
<dbReference type="PRINTS" id="PR00463">
    <property type="entry name" value="EP450I"/>
</dbReference>
<evidence type="ECO:0000256" key="6">
    <source>
        <dbReference type="ARBA" id="ARBA00023004"/>
    </source>
</evidence>
<evidence type="ECO:0000256" key="7">
    <source>
        <dbReference type="ARBA" id="ARBA00023033"/>
    </source>
</evidence>
<dbReference type="InterPro" id="IPR050182">
    <property type="entry name" value="Cytochrome_P450_fam2"/>
</dbReference>
<comment type="cofactor">
    <cofactor evidence="1 8">
        <name>heme</name>
        <dbReference type="ChEBI" id="CHEBI:30413"/>
    </cofactor>
</comment>
<dbReference type="CDD" id="cd20651">
    <property type="entry name" value="CYP15A1-like"/>
    <property type="match status" value="1"/>
</dbReference>
<dbReference type="STRING" id="7168.A0A182NGX6"/>
<dbReference type="PANTHER" id="PTHR24300:SF376">
    <property type="entry name" value="CYTOCHROME P450 15A1"/>
    <property type="match status" value="1"/>
</dbReference>
<dbReference type="SUPFAM" id="SSF48264">
    <property type="entry name" value="Cytochrome P450"/>
    <property type="match status" value="1"/>
</dbReference>
<keyword evidence="6 8" id="KW-0408">Iron</keyword>
<evidence type="ECO:0000256" key="9">
    <source>
        <dbReference type="RuleBase" id="RU000461"/>
    </source>
</evidence>
<dbReference type="GO" id="GO:0020037">
    <property type="term" value="F:heme binding"/>
    <property type="evidence" value="ECO:0007669"/>
    <property type="project" value="InterPro"/>
</dbReference>
<comment type="similarity">
    <text evidence="2 9">Belongs to the cytochrome P450 family.</text>
</comment>
<proteinExistence type="inferred from homology"/>
<accession>A0A182NGX6</accession>
<keyword evidence="7 9" id="KW-0503">Monooxygenase</keyword>
<evidence type="ECO:0000256" key="5">
    <source>
        <dbReference type="ARBA" id="ARBA00023002"/>
    </source>
</evidence>
<keyword evidence="4 8" id="KW-0479">Metal-binding</keyword>
<evidence type="ECO:0000313" key="11">
    <source>
        <dbReference type="Proteomes" id="UP000075884"/>
    </source>
</evidence>
<dbReference type="GO" id="GO:0005737">
    <property type="term" value="C:cytoplasm"/>
    <property type="evidence" value="ECO:0007669"/>
    <property type="project" value="TreeGrafter"/>
</dbReference>
<dbReference type="PROSITE" id="PS00086">
    <property type="entry name" value="CYTOCHROME_P450"/>
    <property type="match status" value="1"/>
</dbReference>
<sequence>VNIWLLLFYSGVEFAQVCFCNYVSIDTKQDIPMASSNEIDFDSPFVKKENCCKICGGTDGPMESIFCKADNTALLNKIYKCTRVEVTPVCGLISPICEYCHRRIDEFDENAQPRVVEFLIKTELEPETLEYDPLNVGSMDDPMAIDGEFRVTCGCIRIILKISVEMIALGLAALAVSVSLVFLVKELYRPANYPPGPRWLPIVGNTPLLRKMAAQNGGLLANVCNKLSESYRSSVIGLKLGRERVVFCMSYDGVKEVLSNEAFQGRPDNFFIRLRTLGTRLGITSTDGSFWNEQRSFVTRHLRQVGYGRQEMHVQIQTELKELLDVIGSRMEQPIWPGSIFAPSVINVLWTFVTGCRVPREDDRLQRLLQLLRERSKVFDMSGGTLNHLPWLRFIAPEWSGYNLICRFNSQLMEFFTPTIEEHHQNFNEEKTTDDLIYAYIKEMRARKDEPDTNFTDVQLSMIILDIFIAGGHTTSTTLDLAFMMMIMRPDVQKKVHDEIDNQLAPDALPHYDDRLKLPYIEAFLLEVHRFFSIVPVNVPRRAIHDCTLGGFRIPKNTTVLMGLRNVHMDPEHWGDPEVFRPERFLNDARKIVNTERLIPFGQGKRRCLGETLARSCLFTFFVGVMDRFHLFKPDPNYGSDPSLILKPGITLSVKPYNIAFRPRKQSHTTAVDHRSVHEE</sequence>
<evidence type="ECO:0000256" key="8">
    <source>
        <dbReference type="PIRSR" id="PIRSR602401-1"/>
    </source>
</evidence>
<dbReference type="AlphaFoldDB" id="A0A182NGX6"/>
<evidence type="ECO:0008006" key="12">
    <source>
        <dbReference type="Google" id="ProtNLM"/>
    </source>
</evidence>
<protein>
    <recommendedName>
        <fullName evidence="12">Cytochrome P450</fullName>
    </recommendedName>
</protein>
<dbReference type="Proteomes" id="UP000075884">
    <property type="component" value="Unassembled WGS sequence"/>
</dbReference>
<evidence type="ECO:0000256" key="1">
    <source>
        <dbReference type="ARBA" id="ARBA00001971"/>
    </source>
</evidence>
<dbReference type="InterPro" id="IPR036396">
    <property type="entry name" value="Cyt_P450_sf"/>
</dbReference>
<evidence type="ECO:0000313" key="10">
    <source>
        <dbReference type="EnsemblMetazoa" id="ADIR006899-PA"/>
    </source>
</evidence>
<dbReference type="GO" id="GO:0016712">
    <property type="term" value="F:oxidoreductase activity, acting on paired donors, with incorporation or reduction of molecular oxygen, reduced flavin or flavoprotein as one donor, and incorporation of one atom of oxygen"/>
    <property type="evidence" value="ECO:0007669"/>
    <property type="project" value="TreeGrafter"/>
</dbReference>
<dbReference type="FunFam" id="1.10.630.10:FF:000036">
    <property type="entry name" value="CYtochrome P450 family"/>
    <property type="match status" value="1"/>
</dbReference>
<dbReference type="VEuPathDB" id="VectorBase:ADIR006899"/>
<keyword evidence="3 8" id="KW-0349">Heme</keyword>